<dbReference type="AlphaFoldDB" id="A0A914X441"/>
<evidence type="ECO:0000313" key="9">
    <source>
        <dbReference type="WBParaSite" id="PSAMB.scaffold633size45117.g7609.t1"/>
    </source>
</evidence>
<dbReference type="InterPro" id="IPR021133">
    <property type="entry name" value="HEAT_type_2"/>
</dbReference>
<dbReference type="InterPro" id="IPR016024">
    <property type="entry name" value="ARM-type_fold"/>
</dbReference>
<evidence type="ECO:0000259" key="7">
    <source>
        <dbReference type="SMART" id="SM01349"/>
    </source>
</evidence>
<feature type="compositionally biased region" description="Low complexity" evidence="6">
    <location>
        <begin position="636"/>
        <end position="650"/>
    </location>
</feature>
<dbReference type="InterPro" id="IPR011989">
    <property type="entry name" value="ARM-like"/>
</dbReference>
<sequence>MAYSMLKTVSTGNGGGLGGSSGVGPLAGNVATRLPPTNPLRVNTPLNRTSLSTMTVPKSATLYPSDDVFIELLRSTDFDVQLSAISRLLSLSRKDDSWFRNFTKKADLFQCFDQILRDSKWEVQHQCIKLLADTMHQYGPDLEWCMTSLLPAAVLRLGSGKITIRRVTVQALVSFLRLKPEAVHTFQKAVVNQALSQTDPNAVKEVLRELPSVFISELVTKNWAVLVDGLTNLLLTADEETASLILAALEKLLGFVGQQEFNGLIHSIPEKQRTNYEVMLMQRGSAKGRSMAAAPKGPPAIIDSSGDKRYRFGIVPVHIFEQLNNDAEPKVRIHGLEQLKAIMERLTDEERARLIPHLHAYLVTMGNVLDDLNFKVVVLALDLLRLTVSKLTTQTDAHLQHVVSIMGKHFGNQKAVIKQLIMMTSIDLMQHLQPKPVIAVLCIYFQHRNSRVREEVINIITAALMKFPSNMFNLTAIAHVLAPLLTDPKRRVRLAAFEQLSVLAQTMGSGKQEPLFKCVRDVEHRQRAPGLMIAVQARLARHQLPRIRYDGLIEYSVPPAPMDNPTRPPGHQQSPDAADFEWIMSAQMGPGSAYSRSLSPTLAQRAAEQKQAAPQSQTTQTMVQSLQPKKPANAPNTTTSITNTITTVTSKANGSPQAPATVPASTTVNNTKSGSNSAPTIKSHGSVFPAQLETKATVAVAEDKKLPWELENTVTPVKKFQDEAKVVSTVKNAAKVMQRRKSDDQPSVVAKKKSIDDDGKRLYSLLIA</sequence>
<dbReference type="WBParaSite" id="PSAMB.scaffold633size45117.g7609.t1">
    <property type="protein sequence ID" value="PSAMB.scaffold633size45117.g7609.t1"/>
    <property type="gene ID" value="PSAMB.scaffold633size45117.g7609"/>
</dbReference>
<evidence type="ECO:0000256" key="3">
    <source>
        <dbReference type="ARBA" id="ARBA00022737"/>
    </source>
</evidence>
<reference evidence="9" key="1">
    <citation type="submission" date="2022-11" db="UniProtKB">
        <authorList>
            <consortium name="WormBaseParasite"/>
        </authorList>
    </citation>
    <scope>IDENTIFICATION</scope>
</reference>
<dbReference type="InterPro" id="IPR034085">
    <property type="entry name" value="TOG"/>
</dbReference>
<feature type="compositionally biased region" description="Polar residues" evidence="6">
    <location>
        <begin position="612"/>
        <end position="627"/>
    </location>
</feature>
<evidence type="ECO:0000256" key="6">
    <source>
        <dbReference type="SAM" id="MobiDB-lite"/>
    </source>
</evidence>
<accession>A0A914X441</accession>
<feature type="region of interest" description="Disordered" evidence="6">
    <location>
        <begin position="591"/>
        <end position="684"/>
    </location>
</feature>
<dbReference type="PROSITE" id="PS50077">
    <property type="entry name" value="HEAT_REPEAT"/>
    <property type="match status" value="1"/>
</dbReference>
<dbReference type="SMART" id="SM01349">
    <property type="entry name" value="TOG"/>
    <property type="match status" value="1"/>
</dbReference>
<evidence type="ECO:0000313" key="8">
    <source>
        <dbReference type="Proteomes" id="UP000887566"/>
    </source>
</evidence>
<keyword evidence="4" id="KW-0206">Cytoskeleton</keyword>
<organism evidence="8 9">
    <name type="scientific">Plectus sambesii</name>
    <dbReference type="NCBI Taxonomy" id="2011161"/>
    <lineage>
        <taxon>Eukaryota</taxon>
        <taxon>Metazoa</taxon>
        <taxon>Ecdysozoa</taxon>
        <taxon>Nematoda</taxon>
        <taxon>Chromadorea</taxon>
        <taxon>Plectida</taxon>
        <taxon>Plectina</taxon>
        <taxon>Plectoidea</taxon>
        <taxon>Plectidae</taxon>
        <taxon>Plectus</taxon>
    </lineage>
</organism>
<dbReference type="GO" id="GO:0000226">
    <property type="term" value="P:microtubule cytoskeleton organization"/>
    <property type="evidence" value="ECO:0007669"/>
    <property type="project" value="UniProtKB-ARBA"/>
</dbReference>
<dbReference type="Pfam" id="PF21041">
    <property type="entry name" value="XMAP215_CLASP_TOG"/>
    <property type="match status" value="1"/>
</dbReference>
<keyword evidence="8" id="KW-1185">Reference proteome</keyword>
<dbReference type="Gene3D" id="1.25.10.10">
    <property type="entry name" value="Leucine-rich Repeat Variant"/>
    <property type="match status" value="2"/>
</dbReference>
<evidence type="ECO:0000256" key="2">
    <source>
        <dbReference type="ARBA" id="ARBA00022490"/>
    </source>
</evidence>
<evidence type="ECO:0000256" key="5">
    <source>
        <dbReference type="PROSITE-ProRule" id="PRU00103"/>
    </source>
</evidence>
<dbReference type="GO" id="GO:0008017">
    <property type="term" value="F:microtubule binding"/>
    <property type="evidence" value="ECO:0007669"/>
    <property type="project" value="TreeGrafter"/>
</dbReference>
<dbReference type="GO" id="GO:0031110">
    <property type="term" value="P:regulation of microtubule polymerization or depolymerization"/>
    <property type="evidence" value="ECO:0007669"/>
    <property type="project" value="UniProtKB-ARBA"/>
</dbReference>
<feature type="compositionally biased region" description="Polar residues" evidence="6">
    <location>
        <begin position="651"/>
        <end position="680"/>
    </location>
</feature>
<feature type="domain" description="TOG" evidence="7">
    <location>
        <begin position="305"/>
        <end position="534"/>
    </location>
</feature>
<comment type="subcellular location">
    <subcellularLocation>
        <location evidence="1">Cytoplasm</location>
        <location evidence="1">Cytoskeleton</location>
    </subcellularLocation>
</comment>
<dbReference type="InterPro" id="IPR048491">
    <property type="entry name" value="XMAP215_CLASP_TOG"/>
</dbReference>
<keyword evidence="3" id="KW-0677">Repeat</keyword>
<protein>
    <submittedName>
        <fullName evidence="9">TOG domain-containing protein</fullName>
    </submittedName>
</protein>
<dbReference type="PANTHER" id="PTHR21567:SF87">
    <property type="entry name" value="CRESCERIN-LIKE PROTEIN CHE-12"/>
    <property type="match status" value="1"/>
</dbReference>
<dbReference type="SUPFAM" id="SSF48371">
    <property type="entry name" value="ARM repeat"/>
    <property type="match status" value="1"/>
</dbReference>
<keyword evidence="2" id="KW-0963">Cytoplasm</keyword>
<evidence type="ECO:0000256" key="4">
    <source>
        <dbReference type="ARBA" id="ARBA00023212"/>
    </source>
</evidence>
<proteinExistence type="predicted"/>
<feature type="repeat" description="HEAT" evidence="5">
    <location>
        <begin position="477"/>
        <end position="515"/>
    </location>
</feature>
<dbReference type="Proteomes" id="UP000887566">
    <property type="component" value="Unplaced"/>
</dbReference>
<dbReference type="GO" id="GO:0005881">
    <property type="term" value="C:cytoplasmic microtubule"/>
    <property type="evidence" value="ECO:0007669"/>
    <property type="project" value="TreeGrafter"/>
</dbReference>
<evidence type="ECO:0000256" key="1">
    <source>
        <dbReference type="ARBA" id="ARBA00004245"/>
    </source>
</evidence>
<dbReference type="GO" id="GO:0005929">
    <property type="term" value="C:cilium"/>
    <property type="evidence" value="ECO:0007669"/>
    <property type="project" value="TreeGrafter"/>
</dbReference>
<dbReference type="GO" id="GO:1902903">
    <property type="term" value="P:regulation of supramolecular fiber organization"/>
    <property type="evidence" value="ECO:0007669"/>
    <property type="project" value="UniProtKB-ARBA"/>
</dbReference>
<dbReference type="PANTHER" id="PTHR21567">
    <property type="entry name" value="CLASP"/>
    <property type="match status" value="1"/>
</dbReference>
<name>A0A914X441_9BILA</name>